<dbReference type="InterPro" id="IPR003607">
    <property type="entry name" value="HD/PDEase_dom"/>
</dbReference>
<evidence type="ECO:0000256" key="7">
    <source>
        <dbReference type="ARBA" id="ARBA00022842"/>
    </source>
</evidence>
<keyword evidence="8 9" id="KW-0694">RNA-binding</keyword>
<gene>
    <name evidence="13" type="primary">cca</name>
    <name evidence="13" type="ORF">ERS852540_00186</name>
</gene>
<evidence type="ECO:0000256" key="2">
    <source>
        <dbReference type="ARBA" id="ARBA00022679"/>
    </source>
</evidence>
<dbReference type="InterPro" id="IPR050264">
    <property type="entry name" value="Bact_CCA-adding_enz_type3_sf"/>
</dbReference>
<dbReference type="GO" id="GO:0008033">
    <property type="term" value="P:tRNA processing"/>
    <property type="evidence" value="ECO:0007669"/>
    <property type="project" value="UniProtKB-KW"/>
</dbReference>
<keyword evidence="6" id="KW-0547">Nucleotide-binding</keyword>
<sequence>MQLPEYVYEVLQKLNNNGYEAYCVGGCVRDYLLGQCPEDYDVTTSALPEQIIEVFDGYRLLKVGLKHGTVTVIIDKHPVEITTYRIDGEYTDHRHPSKVGFTPNLADDLARRDLTINAIAYNDKVGMVDLYGGAEDLKNGIIRCVGDPMKRFDEDGLRILRALRFASRYGFSIDKETSDAIHRQKFLLSFISAERINSELCGILTGDCYDILRNYSDVICEIIPEMYPCIGFEQHSKYHDKTVYGHIAATVAAAEPTEEARLTMLLHDIGKPDSFFMKDGAGHFYGHADASCKIAEKILERLRFSNKIKDEVLFLIENHGIVINDDIRNIRRCVARYGAERFIKLIKVHYYDTCGKSPAYFGEKALFDSIEKHTREFLQNEPPMSLKQLKVNGSDISKLGFTGKEIGKALNFLLEQVVNGNCENDKDSLLALIENNYL</sequence>
<dbReference type="Pfam" id="PF01743">
    <property type="entry name" value="PolyA_pol"/>
    <property type="match status" value="1"/>
</dbReference>
<keyword evidence="7" id="KW-0460">Magnesium</keyword>
<organism evidence="13 14">
    <name type="scientific">[Eubacterium] siraeum</name>
    <dbReference type="NCBI Taxonomy" id="39492"/>
    <lineage>
        <taxon>Bacteria</taxon>
        <taxon>Bacillati</taxon>
        <taxon>Bacillota</taxon>
        <taxon>Clostridia</taxon>
        <taxon>Eubacteriales</taxon>
        <taxon>Oscillospiraceae</taxon>
        <taxon>Oscillospiraceae incertae sedis</taxon>
    </lineage>
</organism>
<dbReference type="Pfam" id="PF13735">
    <property type="entry name" value="tRNA_NucTran2_2"/>
    <property type="match status" value="1"/>
</dbReference>
<evidence type="ECO:0000256" key="1">
    <source>
        <dbReference type="ARBA" id="ARBA00001946"/>
    </source>
</evidence>
<reference evidence="13 14" key="1">
    <citation type="submission" date="2015-09" db="EMBL/GenBank/DDBJ databases">
        <authorList>
            <consortium name="Pathogen Informatics"/>
        </authorList>
    </citation>
    <scope>NUCLEOTIDE SEQUENCE [LARGE SCALE GENOMIC DNA]</scope>
    <source>
        <strain evidence="13 14">2789STDY5834928</strain>
    </source>
</reference>
<dbReference type="NCBIfam" id="TIGR00277">
    <property type="entry name" value="HDIG"/>
    <property type="match status" value="1"/>
</dbReference>
<keyword evidence="4 13" id="KW-0548">Nucleotidyltransferase</keyword>
<evidence type="ECO:0000313" key="14">
    <source>
        <dbReference type="Proteomes" id="UP000095662"/>
    </source>
</evidence>
<protein>
    <submittedName>
        <fullName evidence="13">CCA-adding enzyme</fullName>
        <ecNumber evidence="13">2.7.7.72</ecNumber>
    </submittedName>
</protein>
<feature type="domain" description="tRNA nucleotidyltransferase/poly(A) polymerase RNA and SrmB- binding" evidence="11">
    <location>
        <begin position="170"/>
        <end position="207"/>
    </location>
</feature>
<name>A0A174Z0W7_9FIRM</name>
<accession>A0A174Z0W7</accession>
<evidence type="ECO:0000256" key="4">
    <source>
        <dbReference type="ARBA" id="ARBA00022695"/>
    </source>
</evidence>
<evidence type="ECO:0000256" key="3">
    <source>
        <dbReference type="ARBA" id="ARBA00022694"/>
    </source>
</evidence>
<evidence type="ECO:0000259" key="11">
    <source>
        <dbReference type="Pfam" id="PF12627"/>
    </source>
</evidence>
<dbReference type="CDD" id="cd05398">
    <property type="entry name" value="NT_ClassII-CCAase"/>
    <property type="match status" value="1"/>
</dbReference>
<dbReference type="GO" id="GO:0004810">
    <property type="term" value="F:CCA tRNA nucleotidyltransferase activity"/>
    <property type="evidence" value="ECO:0007669"/>
    <property type="project" value="UniProtKB-EC"/>
</dbReference>
<comment type="cofactor">
    <cofactor evidence="1">
        <name>Mg(2+)</name>
        <dbReference type="ChEBI" id="CHEBI:18420"/>
    </cofactor>
</comment>
<dbReference type="SUPFAM" id="SSF81301">
    <property type="entry name" value="Nucleotidyltransferase"/>
    <property type="match status" value="1"/>
</dbReference>
<dbReference type="Gene3D" id="1.10.246.80">
    <property type="match status" value="1"/>
</dbReference>
<comment type="similarity">
    <text evidence="9">Belongs to the tRNA nucleotidyltransferase/poly(A) polymerase family.</text>
</comment>
<dbReference type="InterPro" id="IPR032810">
    <property type="entry name" value="CCA-adding_enz_C"/>
</dbReference>
<evidence type="ECO:0000256" key="9">
    <source>
        <dbReference type="RuleBase" id="RU003953"/>
    </source>
</evidence>
<dbReference type="SUPFAM" id="SSF81891">
    <property type="entry name" value="Poly A polymerase C-terminal region-like"/>
    <property type="match status" value="1"/>
</dbReference>
<evidence type="ECO:0000256" key="8">
    <source>
        <dbReference type="ARBA" id="ARBA00022884"/>
    </source>
</evidence>
<keyword evidence="2 9" id="KW-0808">Transferase</keyword>
<dbReference type="EMBL" id="CZBY01000001">
    <property type="protein sequence ID" value="CUQ81063.1"/>
    <property type="molecule type" value="Genomic_DNA"/>
</dbReference>
<feature type="domain" description="CCA-adding enzyme C-terminal" evidence="12">
    <location>
        <begin position="295"/>
        <end position="432"/>
    </location>
</feature>
<keyword evidence="5" id="KW-0479">Metal-binding</keyword>
<dbReference type="InterPro" id="IPR032828">
    <property type="entry name" value="PolyA_RNA-bd"/>
</dbReference>
<dbReference type="InterPro" id="IPR043519">
    <property type="entry name" value="NT_sf"/>
</dbReference>
<evidence type="ECO:0000259" key="12">
    <source>
        <dbReference type="Pfam" id="PF13735"/>
    </source>
</evidence>
<evidence type="ECO:0000313" key="13">
    <source>
        <dbReference type="EMBL" id="CUQ81063.1"/>
    </source>
</evidence>
<dbReference type="CDD" id="cd00077">
    <property type="entry name" value="HDc"/>
    <property type="match status" value="1"/>
</dbReference>
<dbReference type="STRING" id="39492.ERS852540_00186"/>
<dbReference type="GO" id="GO:0046872">
    <property type="term" value="F:metal ion binding"/>
    <property type="evidence" value="ECO:0007669"/>
    <property type="project" value="UniProtKB-KW"/>
</dbReference>
<dbReference type="InterPro" id="IPR006675">
    <property type="entry name" value="HDIG_dom"/>
</dbReference>
<dbReference type="AlphaFoldDB" id="A0A174Z0W7"/>
<dbReference type="OrthoDB" id="9805698at2"/>
<proteinExistence type="inferred from homology"/>
<evidence type="ECO:0000256" key="5">
    <source>
        <dbReference type="ARBA" id="ARBA00022723"/>
    </source>
</evidence>
<evidence type="ECO:0000256" key="6">
    <source>
        <dbReference type="ARBA" id="ARBA00022741"/>
    </source>
</evidence>
<dbReference type="Gene3D" id="1.10.3090.10">
    <property type="entry name" value="cca-adding enzyme, domain 2"/>
    <property type="match status" value="1"/>
</dbReference>
<evidence type="ECO:0000259" key="10">
    <source>
        <dbReference type="Pfam" id="PF01743"/>
    </source>
</evidence>
<dbReference type="Proteomes" id="UP000095662">
    <property type="component" value="Unassembled WGS sequence"/>
</dbReference>
<feature type="domain" description="Poly A polymerase head" evidence="10">
    <location>
        <begin position="21"/>
        <end position="143"/>
    </location>
</feature>
<dbReference type="PANTHER" id="PTHR46173">
    <property type="entry name" value="CCA TRNA NUCLEOTIDYLTRANSFERASE 1, MITOCHONDRIAL"/>
    <property type="match status" value="1"/>
</dbReference>
<dbReference type="Gene3D" id="3.30.460.10">
    <property type="entry name" value="Beta Polymerase, domain 2"/>
    <property type="match status" value="1"/>
</dbReference>
<dbReference type="GO" id="GO:0000049">
    <property type="term" value="F:tRNA binding"/>
    <property type="evidence" value="ECO:0007669"/>
    <property type="project" value="TreeGrafter"/>
</dbReference>
<dbReference type="Pfam" id="PF12627">
    <property type="entry name" value="PolyA_pol_RNAbd"/>
    <property type="match status" value="1"/>
</dbReference>
<dbReference type="InterPro" id="IPR002646">
    <property type="entry name" value="PolA_pol_head_dom"/>
</dbReference>
<keyword evidence="3" id="KW-0819">tRNA processing</keyword>
<dbReference type="EC" id="2.7.7.72" evidence="13"/>
<dbReference type="PANTHER" id="PTHR46173:SF1">
    <property type="entry name" value="CCA TRNA NUCLEOTIDYLTRANSFERASE 1, MITOCHONDRIAL"/>
    <property type="match status" value="1"/>
</dbReference>
<dbReference type="GO" id="GO:0000166">
    <property type="term" value="F:nucleotide binding"/>
    <property type="evidence" value="ECO:0007669"/>
    <property type="project" value="UniProtKB-KW"/>
</dbReference>